<sequence length="245" mass="25881">MNADAYDRGFARLSRHAVAPLLARSRSARRLLDVGCGSGVVTEAALALGSEVTAVDADPAMVELTARRFPGAAVRRATLPELPFDDGEFDAVAGNFVINHVPDTAASLRELRRVLRPGGTLALSWWAAGEMTATAVLSDAMEAAGLASGPPRPFAADAGPERFAALLAAAGFADAEVESVRWRHRVDLDAWWTEVVGAGGARFGTIGRQPAAVAGLVRAHYERLAAPYARDGFPVRAHIAHARRP</sequence>
<dbReference type="AlphaFoldDB" id="A0A1I0KXK4"/>
<dbReference type="GO" id="GO:0032259">
    <property type="term" value="P:methylation"/>
    <property type="evidence" value="ECO:0007669"/>
    <property type="project" value="UniProtKB-KW"/>
</dbReference>
<keyword evidence="3" id="KW-1185">Reference proteome</keyword>
<keyword evidence="2" id="KW-0830">Ubiquinone</keyword>
<evidence type="ECO:0000313" key="2">
    <source>
        <dbReference type="EMBL" id="SEU30228.1"/>
    </source>
</evidence>
<gene>
    <name evidence="2" type="ORF">SAMN05421811_11054</name>
</gene>
<dbReference type="Pfam" id="PF08241">
    <property type="entry name" value="Methyltransf_11"/>
    <property type="match status" value="1"/>
</dbReference>
<reference evidence="2 3" key="1">
    <citation type="submission" date="2016-10" db="EMBL/GenBank/DDBJ databases">
        <authorList>
            <person name="de Groot N.N."/>
        </authorList>
    </citation>
    <scope>NUCLEOTIDE SEQUENCE [LARGE SCALE GENOMIC DNA]</scope>
    <source>
        <strain evidence="2 3">CGMCC 4.5598</strain>
    </source>
</reference>
<feature type="domain" description="Methyltransferase type 11" evidence="1">
    <location>
        <begin position="32"/>
        <end position="122"/>
    </location>
</feature>
<proteinExistence type="predicted"/>
<dbReference type="PANTHER" id="PTHR43591">
    <property type="entry name" value="METHYLTRANSFERASE"/>
    <property type="match status" value="1"/>
</dbReference>
<dbReference type="Gene3D" id="3.40.50.150">
    <property type="entry name" value="Vaccinia Virus protein VP39"/>
    <property type="match status" value="1"/>
</dbReference>
<dbReference type="STRING" id="568860.SAMN05421811_11054"/>
<keyword evidence="2" id="KW-0808">Transferase</keyword>
<dbReference type="PANTHER" id="PTHR43591:SF110">
    <property type="entry name" value="RHODANESE DOMAIN-CONTAINING PROTEIN"/>
    <property type="match status" value="1"/>
</dbReference>
<protein>
    <submittedName>
        <fullName evidence="2">Ubiquinone/menaquinone biosynthesis C-methylase UbiE</fullName>
    </submittedName>
</protein>
<keyword evidence="2" id="KW-0489">Methyltransferase</keyword>
<dbReference type="InterPro" id="IPR029063">
    <property type="entry name" value="SAM-dependent_MTases_sf"/>
</dbReference>
<dbReference type="CDD" id="cd02440">
    <property type="entry name" value="AdoMet_MTases"/>
    <property type="match status" value="1"/>
</dbReference>
<dbReference type="SUPFAM" id="SSF53335">
    <property type="entry name" value="S-adenosyl-L-methionine-dependent methyltransferases"/>
    <property type="match status" value="1"/>
</dbReference>
<evidence type="ECO:0000313" key="3">
    <source>
        <dbReference type="Proteomes" id="UP000199361"/>
    </source>
</evidence>
<dbReference type="EMBL" id="FOHX01000010">
    <property type="protein sequence ID" value="SEU30228.1"/>
    <property type="molecule type" value="Genomic_DNA"/>
</dbReference>
<dbReference type="InterPro" id="IPR013216">
    <property type="entry name" value="Methyltransf_11"/>
</dbReference>
<dbReference type="GO" id="GO:0008757">
    <property type="term" value="F:S-adenosylmethionine-dependent methyltransferase activity"/>
    <property type="evidence" value="ECO:0007669"/>
    <property type="project" value="InterPro"/>
</dbReference>
<accession>A0A1I0KXK4</accession>
<dbReference type="Proteomes" id="UP000199361">
    <property type="component" value="Unassembled WGS sequence"/>
</dbReference>
<name>A0A1I0KXK4_9ACTN</name>
<organism evidence="2 3">
    <name type="scientific">Nonomuraea wenchangensis</name>
    <dbReference type="NCBI Taxonomy" id="568860"/>
    <lineage>
        <taxon>Bacteria</taxon>
        <taxon>Bacillati</taxon>
        <taxon>Actinomycetota</taxon>
        <taxon>Actinomycetes</taxon>
        <taxon>Streptosporangiales</taxon>
        <taxon>Streptosporangiaceae</taxon>
        <taxon>Nonomuraea</taxon>
    </lineage>
</organism>
<evidence type="ECO:0000259" key="1">
    <source>
        <dbReference type="Pfam" id="PF08241"/>
    </source>
</evidence>